<comment type="caution">
    <text evidence="9">The sequence shown here is derived from an EMBL/GenBank/DDBJ whole genome shotgun (WGS) entry which is preliminary data.</text>
</comment>
<proteinExistence type="inferred from homology"/>
<dbReference type="PROSITE" id="PS51257">
    <property type="entry name" value="PROKAR_LIPOPROTEIN"/>
    <property type="match status" value="1"/>
</dbReference>
<dbReference type="PRINTS" id="PR01274">
    <property type="entry name" value="MPTASEINHBTR"/>
</dbReference>
<dbReference type="Pfam" id="PF02974">
    <property type="entry name" value="Inh"/>
    <property type="match status" value="1"/>
</dbReference>
<dbReference type="EMBL" id="CBXE010000005">
    <property type="protein sequence ID" value="CDL79030.1"/>
    <property type="molecule type" value="Genomic_DNA"/>
</dbReference>
<dbReference type="InterPro" id="IPR022815">
    <property type="entry name" value="Inh"/>
</dbReference>
<organism evidence="9 10">
    <name type="scientific">Xenorhabdus cabanillasii JM26</name>
    <dbReference type="NCBI Taxonomy" id="1427517"/>
    <lineage>
        <taxon>Bacteria</taxon>
        <taxon>Pseudomonadati</taxon>
        <taxon>Pseudomonadota</taxon>
        <taxon>Gammaproteobacteria</taxon>
        <taxon>Enterobacterales</taxon>
        <taxon>Morganellaceae</taxon>
        <taxon>Xenorhabdus</taxon>
    </lineage>
</organism>
<evidence type="ECO:0000256" key="7">
    <source>
        <dbReference type="ARBA" id="ARBA00023215"/>
    </source>
</evidence>
<evidence type="ECO:0000256" key="6">
    <source>
        <dbReference type="ARBA" id="ARBA00022764"/>
    </source>
</evidence>
<keyword evidence="3" id="KW-0483">Metalloprotease inhibitor</keyword>
<dbReference type="InterPro" id="IPR016085">
    <property type="entry name" value="Protease_inh_B-barrel_dom"/>
</dbReference>
<comment type="subcellular location">
    <subcellularLocation>
        <location evidence="1">Periplasm</location>
    </subcellularLocation>
</comment>
<evidence type="ECO:0000256" key="1">
    <source>
        <dbReference type="ARBA" id="ARBA00004418"/>
    </source>
</evidence>
<dbReference type="GO" id="GO:0008191">
    <property type="term" value="F:metalloendopeptidase inhibitor activity"/>
    <property type="evidence" value="ECO:0007669"/>
    <property type="project" value="InterPro"/>
</dbReference>
<evidence type="ECO:0000256" key="2">
    <source>
        <dbReference type="ARBA" id="ARBA00006813"/>
    </source>
</evidence>
<dbReference type="Proteomes" id="UP000019197">
    <property type="component" value="Unassembled WGS sequence"/>
</dbReference>
<evidence type="ECO:0000256" key="4">
    <source>
        <dbReference type="ARBA" id="ARBA00022690"/>
    </source>
</evidence>
<keyword evidence="6" id="KW-0574">Periplasm</keyword>
<dbReference type="GO" id="GO:0042597">
    <property type="term" value="C:periplasmic space"/>
    <property type="evidence" value="ECO:0007669"/>
    <property type="project" value="UniProtKB-SubCell"/>
</dbReference>
<evidence type="ECO:0000256" key="5">
    <source>
        <dbReference type="ARBA" id="ARBA00022729"/>
    </source>
</evidence>
<evidence type="ECO:0000256" key="3">
    <source>
        <dbReference type="ARBA" id="ARBA00022608"/>
    </source>
</evidence>
<dbReference type="Gene3D" id="2.40.128.10">
    <property type="match status" value="1"/>
</dbReference>
<evidence type="ECO:0000313" key="9">
    <source>
        <dbReference type="EMBL" id="CDL79030.1"/>
    </source>
</evidence>
<evidence type="ECO:0000313" key="10">
    <source>
        <dbReference type="Proteomes" id="UP000019197"/>
    </source>
</evidence>
<reference evidence="9 10" key="1">
    <citation type="submission" date="2013-11" db="EMBL/GenBank/DDBJ databases">
        <title>Draft genome sequence and annotation of the entomopathogenic bacterium, Xenorhabdus cabanillasi strain JM26.</title>
        <authorList>
            <person name="Gualtieri M."/>
            <person name="Ogier J.C."/>
            <person name="Pages S."/>
            <person name="Givaudan A."/>
            <person name="Gaudriault S."/>
        </authorList>
    </citation>
    <scope>NUCLEOTIDE SEQUENCE [LARGE SCALE GENOMIC DNA]</scope>
    <source>
        <strain evidence="9 10">JM26</strain>
    </source>
</reference>
<evidence type="ECO:0000259" key="8">
    <source>
        <dbReference type="Pfam" id="PF02974"/>
    </source>
</evidence>
<dbReference type="AlphaFoldDB" id="W1IP79"/>
<feature type="domain" description="Alkaline proteinase inhibitor/ Outer membrane lipoprotein Omp19" evidence="8">
    <location>
        <begin position="41"/>
        <end position="132"/>
    </location>
</feature>
<protein>
    <submittedName>
        <fullName evidence="9">Alkaline proteinase inhibitor</fullName>
    </submittedName>
</protein>
<comment type="similarity">
    <text evidence="2">Belongs to the protease inhibitor I38 family.</text>
</comment>
<gene>
    <name evidence="9" type="primary">inh</name>
    <name evidence="9" type="ORF">XCR1_1020028</name>
</gene>
<name>W1IP79_9GAMM</name>
<sequence>MLQRHLVSFNALFALLKSCTLSIMLSLFLIGGCMASSLNLPEPTELTGLWQISDKHQVCSIELTDTLLPEGSIWALKSDACLTKLIGNTVAGWRPAPDGITLTDADGNSQAFFGQESEQWVAYLVDGRELVMTLKKKM</sequence>
<accession>W1IP79</accession>
<keyword evidence="4" id="KW-0646">Protease inhibitor</keyword>
<keyword evidence="7" id="KW-0481">Metalloenzyme inhibitor</keyword>
<dbReference type="SUPFAM" id="SSF50882">
    <property type="entry name" value="beta-Barrel protease inhibitors"/>
    <property type="match status" value="1"/>
</dbReference>
<keyword evidence="5" id="KW-0732">Signal</keyword>
<dbReference type="InterPro" id="IPR021140">
    <property type="entry name" value="Inh/Omp19"/>
</dbReference>